<proteinExistence type="predicted"/>
<evidence type="ECO:0000313" key="7">
    <source>
        <dbReference type="Proteomes" id="UP000783037"/>
    </source>
</evidence>
<accession>A0A8T3V656</accession>
<dbReference type="PANTHER" id="PTHR37955:SF1">
    <property type="entry name" value="DEP DOMAIN-CONTAINING PROTEIN"/>
    <property type="match status" value="1"/>
</dbReference>
<dbReference type="Pfam" id="PF03595">
    <property type="entry name" value="SLAC1"/>
    <property type="match status" value="1"/>
</dbReference>
<keyword evidence="4 5" id="KW-0472">Membrane</keyword>
<feature type="transmembrane region" description="Helical" evidence="5">
    <location>
        <begin position="31"/>
        <end position="54"/>
    </location>
</feature>
<evidence type="ECO:0000256" key="2">
    <source>
        <dbReference type="ARBA" id="ARBA00022692"/>
    </source>
</evidence>
<dbReference type="GO" id="GO:0005886">
    <property type="term" value="C:plasma membrane"/>
    <property type="evidence" value="ECO:0007669"/>
    <property type="project" value="TreeGrafter"/>
</dbReference>
<dbReference type="RefSeq" id="WP_303738864.1">
    <property type="nucleotide sequence ID" value="NZ_SUTK01000017.1"/>
</dbReference>
<comment type="subcellular location">
    <subcellularLocation>
        <location evidence="1">Membrane</location>
        <topology evidence="1">Multi-pass membrane protein</topology>
    </subcellularLocation>
</comment>
<gene>
    <name evidence="6" type="ORF">E7Z79_04905</name>
</gene>
<name>A0A8T3V656_9EURY</name>
<evidence type="ECO:0000313" key="6">
    <source>
        <dbReference type="EMBL" id="MBE6501761.1"/>
    </source>
</evidence>
<keyword evidence="3 5" id="KW-1133">Transmembrane helix</keyword>
<organism evidence="6 7">
    <name type="scientific">Methanobrevibacter thaueri</name>
    <dbReference type="NCBI Taxonomy" id="190975"/>
    <lineage>
        <taxon>Archaea</taxon>
        <taxon>Methanobacteriati</taxon>
        <taxon>Methanobacteriota</taxon>
        <taxon>Methanomada group</taxon>
        <taxon>Methanobacteria</taxon>
        <taxon>Methanobacteriales</taxon>
        <taxon>Methanobacteriaceae</taxon>
        <taxon>Methanobrevibacter</taxon>
    </lineage>
</organism>
<protein>
    <submittedName>
        <fullName evidence="6">TDT family transporter</fullName>
    </submittedName>
</protein>
<dbReference type="GO" id="GO:0046583">
    <property type="term" value="F:monoatomic cation efflux transmembrane transporter activity"/>
    <property type="evidence" value="ECO:0007669"/>
    <property type="project" value="TreeGrafter"/>
</dbReference>
<feature type="transmembrane region" description="Helical" evidence="5">
    <location>
        <begin position="274"/>
        <end position="291"/>
    </location>
</feature>
<feature type="transmembrane region" description="Helical" evidence="5">
    <location>
        <begin position="153"/>
        <end position="172"/>
    </location>
</feature>
<feature type="transmembrane region" description="Helical" evidence="5">
    <location>
        <begin position="66"/>
        <end position="86"/>
    </location>
</feature>
<keyword evidence="2 5" id="KW-0812">Transmembrane</keyword>
<feature type="transmembrane region" description="Helical" evidence="5">
    <location>
        <begin position="7"/>
        <end position="25"/>
    </location>
</feature>
<evidence type="ECO:0000256" key="1">
    <source>
        <dbReference type="ARBA" id="ARBA00004141"/>
    </source>
</evidence>
<evidence type="ECO:0000256" key="5">
    <source>
        <dbReference type="SAM" id="Phobius"/>
    </source>
</evidence>
<dbReference type="PANTHER" id="PTHR37955">
    <property type="entry name" value="TELLURITE RESISTANCE PROTEIN TEHA"/>
    <property type="match status" value="1"/>
</dbReference>
<dbReference type="InterPro" id="IPR038665">
    <property type="entry name" value="Voltage-dep_anion_channel_sf"/>
</dbReference>
<evidence type="ECO:0000256" key="3">
    <source>
        <dbReference type="ARBA" id="ARBA00022989"/>
    </source>
</evidence>
<dbReference type="Gene3D" id="1.50.10.150">
    <property type="entry name" value="Voltage-dependent anion channel"/>
    <property type="match status" value="1"/>
</dbReference>
<reference evidence="6" key="1">
    <citation type="submission" date="2019-04" db="EMBL/GenBank/DDBJ databases">
        <title>Evolution of Biomass-Degrading Anaerobic Consortia Revealed by Metagenomics.</title>
        <authorList>
            <person name="Peng X."/>
        </authorList>
    </citation>
    <scope>NUCLEOTIDE SEQUENCE</scope>
    <source>
        <strain evidence="6">SIG18</strain>
    </source>
</reference>
<dbReference type="InterPro" id="IPR052951">
    <property type="entry name" value="Tellurite_res_ion_channel"/>
</dbReference>
<evidence type="ECO:0000256" key="4">
    <source>
        <dbReference type="ARBA" id="ARBA00023136"/>
    </source>
</evidence>
<feature type="transmembrane region" description="Helical" evidence="5">
    <location>
        <begin position="209"/>
        <end position="228"/>
    </location>
</feature>
<dbReference type="Proteomes" id="UP000783037">
    <property type="component" value="Unassembled WGS sequence"/>
</dbReference>
<feature type="transmembrane region" description="Helical" evidence="5">
    <location>
        <begin position="240"/>
        <end position="262"/>
    </location>
</feature>
<dbReference type="AlphaFoldDB" id="A0A8T3V656"/>
<sequence length="300" mass="34012">MNIIKKLPIPISGLILATLSLGNLLQDIHPYLRYAFGIIGALILILMILKIVLYPQSIREDFKNPVIVSSSGTFSMSLMILSTYIIPFMPSIAYAIWIIGIVLHILLVIYFTYHFVICKFDISTVYPSYWIVYVGITMGAITAHFHGIHGIDFLFFIIGFIGMLATLPLVMYREFIYKQIPDPNKPLTCIFTALFSILIFGYLNSAQNISIEFVFGLYSIACLFYIFSFYKLISYRNLEFYPSFSAFTFPFVISALATKGIVGKISSNMILNDVLIFETVIATVLVVYVLIKYAKFLKNS</sequence>
<feature type="transmembrane region" description="Helical" evidence="5">
    <location>
        <begin position="184"/>
        <end position="203"/>
    </location>
</feature>
<feature type="transmembrane region" description="Helical" evidence="5">
    <location>
        <begin position="128"/>
        <end position="147"/>
    </location>
</feature>
<feature type="transmembrane region" description="Helical" evidence="5">
    <location>
        <begin position="92"/>
        <end position="116"/>
    </location>
</feature>
<dbReference type="InterPro" id="IPR004695">
    <property type="entry name" value="SLAC1/Mae1/Ssu1/TehA"/>
</dbReference>
<dbReference type="EMBL" id="SUTK01000017">
    <property type="protein sequence ID" value="MBE6501761.1"/>
    <property type="molecule type" value="Genomic_DNA"/>
</dbReference>
<comment type="caution">
    <text evidence="6">The sequence shown here is derived from an EMBL/GenBank/DDBJ whole genome shotgun (WGS) entry which is preliminary data.</text>
</comment>
<dbReference type="CDD" id="cd09325">
    <property type="entry name" value="TDT_C4-dicarb_trans"/>
    <property type="match status" value="1"/>
</dbReference>